<dbReference type="Pfam" id="PF07893">
    <property type="entry name" value="DUF1668"/>
    <property type="match status" value="1"/>
</dbReference>
<dbReference type="EMBL" id="CM029037">
    <property type="protein sequence ID" value="KAG2661317.1"/>
    <property type="molecule type" value="Genomic_DNA"/>
</dbReference>
<proteinExistence type="predicted"/>
<comment type="caution">
    <text evidence="1">The sequence shown here is derived from an EMBL/GenBank/DDBJ whole genome shotgun (WGS) entry which is preliminary data.</text>
</comment>
<dbReference type="Proteomes" id="UP000823388">
    <property type="component" value="Chromosome 1K"/>
</dbReference>
<name>A0A8T0XNZ9_PANVG</name>
<dbReference type="InterPro" id="IPR012871">
    <property type="entry name" value="DUF1668_ORYSA"/>
</dbReference>
<evidence type="ECO:0000313" key="1">
    <source>
        <dbReference type="EMBL" id="KAG2661317.1"/>
    </source>
</evidence>
<accession>A0A8T0XNZ9</accession>
<evidence type="ECO:0000313" key="2">
    <source>
        <dbReference type="Proteomes" id="UP000823388"/>
    </source>
</evidence>
<protein>
    <submittedName>
        <fullName evidence="1">Uncharacterized protein</fullName>
    </submittedName>
</protein>
<reference evidence="1 2" key="1">
    <citation type="submission" date="2020-05" db="EMBL/GenBank/DDBJ databases">
        <title>WGS assembly of Panicum virgatum.</title>
        <authorList>
            <person name="Lovell J.T."/>
            <person name="Jenkins J."/>
            <person name="Shu S."/>
            <person name="Juenger T.E."/>
            <person name="Schmutz J."/>
        </authorList>
    </citation>
    <scope>NUCLEOTIDE SEQUENCE [LARGE SCALE GENOMIC DNA]</scope>
    <source>
        <strain evidence="2">cv. AP13</strain>
    </source>
</reference>
<dbReference type="PANTHER" id="PTHR33085">
    <property type="entry name" value="OS12G0113100 PROTEIN-RELATED"/>
    <property type="match status" value="1"/>
</dbReference>
<dbReference type="PANTHER" id="PTHR33085:SF103">
    <property type="entry name" value="F-BOX ASSOCIATED DOMAIN-CONTAINING PROTEIN"/>
    <property type="match status" value="1"/>
</dbReference>
<organism evidence="1 2">
    <name type="scientific">Panicum virgatum</name>
    <name type="common">Blackwell switchgrass</name>
    <dbReference type="NCBI Taxonomy" id="38727"/>
    <lineage>
        <taxon>Eukaryota</taxon>
        <taxon>Viridiplantae</taxon>
        <taxon>Streptophyta</taxon>
        <taxon>Embryophyta</taxon>
        <taxon>Tracheophyta</taxon>
        <taxon>Spermatophyta</taxon>
        <taxon>Magnoliopsida</taxon>
        <taxon>Liliopsida</taxon>
        <taxon>Poales</taxon>
        <taxon>Poaceae</taxon>
        <taxon>PACMAD clade</taxon>
        <taxon>Panicoideae</taxon>
        <taxon>Panicodae</taxon>
        <taxon>Paniceae</taxon>
        <taxon>Panicinae</taxon>
        <taxon>Panicum</taxon>
        <taxon>Panicum sect. Hiantes</taxon>
    </lineage>
</organism>
<keyword evidence="2" id="KW-1185">Reference proteome</keyword>
<dbReference type="AlphaFoldDB" id="A0A8T0XNZ9"/>
<sequence>MDTIPRPQSRCGFEALAYDAEDEEGRAQDWCWRCLQPPPYVLEPDYKPTPISSYTVVGGTNIWISTPGIGTYSFDTVGGRWSRAGKWVLPFCGRATYFPEYSSWLGFSPQSRGRLRCASDLSTASRSNKPSGRLLCASDLSTASKSNKPSSVLLLQEEEMQLLQQELELEGPGRTYVTDSYLVHLGSAKFCAAKFFQHEYYKRGEQIRTLPSSPELSWTRTAGHCG</sequence>
<gene>
    <name evidence="1" type="ORF">PVAP13_1KG498200</name>
</gene>